<evidence type="ECO:0000256" key="12">
    <source>
        <dbReference type="ARBA" id="ARBA00047353"/>
    </source>
</evidence>
<comment type="similarity">
    <text evidence="4">Belongs to the UPP synthase family.</text>
</comment>
<dbReference type="PROSITE" id="PS51257">
    <property type="entry name" value="PROKAR_LIPOPROTEIN"/>
    <property type="match status" value="1"/>
</dbReference>
<gene>
    <name evidence="15" type="ORF">OSB1V03_LOCUS21576</name>
</gene>
<evidence type="ECO:0000256" key="6">
    <source>
        <dbReference type="ARBA" id="ARBA00022679"/>
    </source>
</evidence>
<dbReference type="SUPFAM" id="SSF64005">
    <property type="entry name" value="Undecaprenyl diphosphate synthase"/>
    <property type="match status" value="1"/>
</dbReference>
<dbReference type="InterPro" id="IPR036424">
    <property type="entry name" value="UPP_synth-like_sf"/>
</dbReference>
<evidence type="ECO:0000256" key="14">
    <source>
        <dbReference type="SAM" id="Phobius"/>
    </source>
</evidence>
<keyword evidence="7 14" id="KW-0812">Transmembrane</keyword>
<feature type="region of interest" description="Disordered" evidence="13">
    <location>
        <begin position="123"/>
        <end position="144"/>
    </location>
</feature>
<dbReference type="GO" id="GO:0005789">
    <property type="term" value="C:endoplasmic reticulum membrane"/>
    <property type="evidence" value="ECO:0007669"/>
    <property type="project" value="UniProtKB-SubCell"/>
</dbReference>
<evidence type="ECO:0000256" key="10">
    <source>
        <dbReference type="ARBA" id="ARBA00022989"/>
    </source>
</evidence>
<dbReference type="AlphaFoldDB" id="A0A7R9QJ47"/>
<evidence type="ECO:0000313" key="15">
    <source>
        <dbReference type="EMBL" id="CAD7647702.1"/>
    </source>
</evidence>
<evidence type="ECO:0000313" key="16">
    <source>
        <dbReference type="Proteomes" id="UP000759131"/>
    </source>
</evidence>
<reference evidence="15" key="1">
    <citation type="submission" date="2020-11" db="EMBL/GenBank/DDBJ databases">
        <authorList>
            <person name="Tran Van P."/>
        </authorList>
    </citation>
    <scope>NUCLEOTIDE SEQUENCE</scope>
</reference>
<dbReference type="EC" id="2.5.1.87" evidence="5"/>
<keyword evidence="16" id="KW-1185">Reference proteome</keyword>
<evidence type="ECO:0000256" key="9">
    <source>
        <dbReference type="ARBA" id="ARBA00022842"/>
    </source>
</evidence>
<dbReference type="InterPro" id="IPR038887">
    <property type="entry name" value="Nus1/NgBR"/>
</dbReference>
<evidence type="ECO:0000256" key="1">
    <source>
        <dbReference type="ARBA" id="ARBA00001946"/>
    </source>
</evidence>
<keyword evidence="8" id="KW-0256">Endoplasmic reticulum</keyword>
<keyword evidence="6" id="KW-0808">Transferase</keyword>
<dbReference type="EMBL" id="OC895378">
    <property type="protein sequence ID" value="CAD7647702.1"/>
    <property type="molecule type" value="Genomic_DNA"/>
</dbReference>
<dbReference type="Proteomes" id="UP000759131">
    <property type="component" value="Unassembled WGS sequence"/>
</dbReference>
<comment type="catalytic activity">
    <reaction evidence="12">
        <text>n isopentenyl diphosphate + (2E,6E)-farnesyl diphosphate = a di-trans,poly-cis-polyprenyl diphosphate + n diphosphate</text>
        <dbReference type="Rhea" id="RHEA:53008"/>
        <dbReference type="Rhea" id="RHEA-COMP:19494"/>
        <dbReference type="ChEBI" id="CHEBI:33019"/>
        <dbReference type="ChEBI" id="CHEBI:128769"/>
        <dbReference type="ChEBI" id="CHEBI:136960"/>
        <dbReference type="ChEBI" id="CHEBI:175763"/>
        <dbReference type="EC" id="2.5.1.87"/>
    </reaction>
</comment>
<name>A0A7R9QJ47_9ACAR</name>
<evidence type="ECO:0000256" key="8">
    <source>
        <dbReference type="ARBA" id="ARBA00022824"/>
    </source>
</evidence>
<protein>
    <recommendedName>
        <fullName evidence="5">ditrans,polycis-polyprenyl diphosphate synthase [(2E,6E)-farnesyldiphosphate specific]</fullName>
        <ecNumber evidence="5">2.5.1.87</ecNumber>
    </recommendedName>
</protein>
<keyword evidence="9" id="KW-0460">Magnesium</keyword>
<dbReference type="EMBL" id="CAJPIZ010040803">
    <property type="protein sequence ID" value="CAG2121630.1"/>
    <property type="molecule type" value="Genomic_DNA"/>
</dbReference>
<accession>A0A7R9QJ47</accession>
<evidence type="ECO:0000256" key="4">
    <source>
        <dbReference type="ARBA" id="ARBA00005432"/>
    </source>
</evidence>
<dbReference type="GO" id="GO:0045547">
    <property type="term" value="F:ditrans,polycis-polyprenyl diphosphate synthase [(2E,6E)-farnesyl diphosphate specific] activity"/>
    <property type="evidence" value="ECO:0007669"/>
    <property type="project" value="UniProtKB-EC"/>
</dbReference>
<organism evidence="15">
    <name type="scientific">Medioppia subpectinata</name>
    <dbReference type="NCBI Taxonomy" id="1979941"/>
    <lineage>
        <taxon>Eukaryota</taxon>
        <taxon>Metazoa</taxon>
        <taxon>Ecdysozoa</taxon>
        <taxon>Arthropoda</taxon>
        <taxon>Chelicerata</taxon>
        <taxon>Arachnida</taxon>
        <taxon>Acari</taxon>
        <taxon>Acariformes</taxon>
        <taxon>Sarcoptiformes</taxon>
        <taxon>Oribatida</taxon>
        <taxon>Brachypylina</taxon>
        <taxon>Oppioidea</taxon>
        <taxon>Oppiidae</taxon>
        <taxon>Medioppia</taxon>
    </lineage>
</organism>
<keyword evidence="11 14" id="KW-0472">Membrane</keyword>
<feature type="transmembrane region" description="Helical" evidence="14">
    <location>
        <begin position="12"/>
        <end position="34"/>
    </location>
</feature>
<dbReference type="OrthoDB" id="19639at2759"/>
<evidence type="ECO:0000256" key="5">
    <source>
        <dbReference type="ARBA" id="ARBA00012596"/>
    </source>
</evidence>
<dbReference type="PANTHER" id="PTHR21528:SF0">
    <property type="entry name" value="DEHYDRODOLICHYL DIPHOSPHATE SYNTHASE COMPLEX SUBUNIT NUS1"/>
    <property type="match status" value="1"/>
</dbReference>
<dbReference type="GO" id="GO:1904423">
    <property type="term" value="C:dehydrodolichyl diphosphate synthase complex"/>
    <property type="evidence" value="ECO:0007669"/>
    <property type="project" value="InterPro"/>
</dbReference>
<evidence type="ECO:0000256" key="11">
    <source>
        <dbReference type="ARBA" id="ARBA00023136"/>
    </source>
</evidence>
<proteinExistence type="inferred from homology"/>
<keyword evidence="10 14" id="KW-1133">Transmembrane helix</keyword>
<evidence type="ECO:0000256" key="7">
    <source>
        <dbReference type="ARBA" id="ARBA00022692"/>
    </source>
</evidence>
<sequence length="144" mass="17174">MMSKPVLRVHHLYYVLWCLIHAIISCVQFIHKYLYLKFKTKRSLDTDSHDDSLVRALNKIPQHIALCVNERTLESKKLCQLIRWCERFRVRYVSLYSHYDTFLTLNQLEKHLIGFETNGRHKETAEEEPLTHRKNGFTNTPMNG</sequence>
<comment type="pathway">
    <text evidence="3">Protein modification; protein glycosylation.</text>
</comment>
<evidence type="ECO:0000256" key="13">
    <source>
        <dbReference type="SAM" id="MobiDB-lite"/>
    </source>
</evidence>
<evidence type="ECO:0000256" key="2">
    <source>
        <dbReference type="ARBA" id="ARBA00004586"/>
    </source>
</evidence>
<comment type="subcellular location">
    <subcellularLocation>
        <location evidence="2">Endoplasmic reticulum membrane</location>
    </subcellularLocation>
</comment>
<dbReference type="PANTHER" id="PTHR21528">
    <property type="entry name" value="DEHYDRODOLICHYL DIPHOSPHATE SYNTHASE COMPLEX SUBUNIT NUS1"/>
    <property type="match status" value="1"/>
</dbReference>
<comment type="cofactor">
    <cofactor evidence="1">
        <name>Mg(2+)</name>
        <dbReference type="ChEBI" id="CHEBI:18420"/>
    </cofactor>
</comment>
<evidence type="ECO:0000256" key="3">
    <source>
        <dbReference type="ARBA" id="ARBA00004922"/>
    </source>
</evidence>